<accession>A0A0E9XRM9</accession>
<evidence type="ECO:0000313" key="1">
    <source>
        <dbReference type="EMBL" id="JAI04334.1"/>
    </source>
</evidence>
<proteinExistence type="predicted"/>
<reference evidence="1" key="1">
    <citation type="submission" date="2014-11" db="EMBL/GenBank/DDBJ databases">
        <authorList>
            <person name="Amaro Gonzalez C."/>
        </authorList>
    </citation>
    <scope>NUCLEOTIDE SEQUENCE</scope>
</reference>
<name>A0A0E9XRM9_ANGAN</name>
<reference evidence="1" key="2">
    <citation type="journal article" date="2015" name="Fish Shellfish Immunol.">
        <title>Early steps in the European eel (Anguilla anguilla)-Vibrio vulnificus interaction in the gills: Role of the RtxA13 toxin.</title>
        <authorList>
            <person name="Callol A."/>
            <person name="Pajuelo D."/>
            <person name="Ebbesson L."/>
            <person name="Teles M."/>
            <person name="MacKenzie S."/>
            <person name="Amaro C."/>
        </authorList>
    </citation>
    <scope>NUCLEOTIDE SEQUENCE</scope>
</reference>
<dbReference type="AlphaFoldDB" id="A0A0E9XRM9"/>
<protein>
    <submittedName>
        <fullName evidence="1">Uncharacterized protein</fullName>
    </submittedName>
</protein>
<dbReference type="EMBL" id="GBXM01004244">
    <property type="protein sequence ID" value="JAI04334.1"/>
    <property type="molecule type" value="Transcribed_RNA"/>
</dbReference>
<organism evidence="1">
    <name type="scientific">Anguilla anguilla</name>
    <name type="common">European freshwater eel</name>
    <name type="synonym">Muraena anguilla</name>
    <dbReference type="NCBI Taxonomy" id="7936"/>
    <lineage>
        <taxon>Eukaryota</taxon>
        <taxon>Metazoa</taxon>
        <taxon>Chordata</taxon>
        <taxon>Craniata</taxon>
        <taxon>Vertebrata</taxon>
        <taxon>Euteleostomi</taxon>
        <taxon>Actinopterygii</taxon>
        <taxon>Neopterygii</taxon>
        <taxon>Teleostei</taxon>
        <taxon>Anguilliformes</taxon>
        <taxon>Anguillidae</taxon>
        <taxon>Anguilla</taxon>
    </lineage>
</organism>
<sequence length="26" mass="2959">MCCKTPVAIDLTFSVVPQNYLKCQKQ</sequence>